<feature type="compositionally biased region" description="Basic and acidic residues" evidence="1">
    <location>
        <begin position="10"/>
        <end position="23"/>
    </location>
</feature>
<keyword evidence="3" id="KW-1185">Reference proteome</keyword>
<reference evidence="2 3" key="1">
    <citation type="submission" date="2024-03" db="EMBL/GenBank/DDBJ databases">
        <title>Aureococcus anophagefferens CCMP1851 and Kratosvirus quantuckense: Draft genome of a second virus-susceptible host strain in the model system.</title>
        <authorList>
            <person name="Chase E."/>
            <person name="Truchon A.R."/>
            <person name="Schepens W."/>
            <person name="Wilhelm S.W."/>
        </authorList>
    </citation>
    <scope>NUCLEOTIDE SEQUENCE [LARGE SCALE GENOMIC DNA]</scope>
    <source>
        <strain evidence="2 3">CCMP1851</strain>
    </source>
</reference>
<comment type="caution">
    <text evidence="2">The sequence shown here is derived from an EMBL/GenBank/DDBJ whole genome shotgun (WGS) entry which is preliminary data.</text>
</comment>
<proteinExistence type="predicted"/>
<protein>
    <submittedName>
        <fullName evidence="2">Uncharacterized protein</fullName>
    </submittedName>
</protein>
<evidence type="ECO:0000256" key="1">
    <source>
        <dbReference type="SAM" id="MobiDB-lite"/>
    </source>
</evidence>
<dbReference type="EMBL" id="JBBJCI010000374">
    <property type="protein sequence ID" value="KAK7231782.1"/>
    <property type="molecule type" value="Genomic_DNA"/>
</dbReference>
<evidence type="ECO:0000313" key="3">
    <source>
        <dbReference type="Proteomes" id="UP001363151"/>
    </source>
</evidence>
<dbReference type="Proteomes" id="UP001363151">
    <property type="component" value="Unassembled WGS sequence"/>
</dbReference>
<accession>A0ABR1FJ20</accession>
<feature type="compositionally biased region" description="Acidic residues" evidence="1">
    <location>
        <begin position="24"/>
        <end position="39"/>
    </location>
</feature>
<organism evidence="2 3">
    <name type="scientific">Aureococcus anophagefferens</name>
    <name type="common">Harmful bloom alga</name>
    <dbReference type="NCBI Taxonomy" id="44056"/>
    <lineage>
        <taxon>Eukaryota</taxon>
        <taxon>Sar</taxon>
        <taxon>Stramenopiles</taxon>
        <taxon>Ochrophyta</taxon>
        <taxon>Pelagophyceae</taxon>
        <taxon>Pelagomonadales</taxon>
        <taxon>Pelagomonadaceae</taxon>
        <taxon>Aureococcus</taxon>
    </lineage>
</organism>
<gene>
    <name evidence="2" type="ORF">SO694_000890117</name>
</gene>
<name>A0ABR1FJ20_AURAN</name>
<sequence length="203" mass="22162">MGADETQEEQIARHLAGDVHDSDVASDADSSSDDDDDDASTSSVEVLSNANGAVPTATAVRFRRRNPKRPNTQSHARYEKYNARRRRELLRLHHPPPAHFAEIGLAAYDLVAAPGGVSLAALDACYRGFDRIGPTMSKVLLVTNHLWRPHLNILGDDCEVGDGADEAFSFLYGARGGGDAARKRRLRHLSATTGFARRFGARR</sequence>
<evidence type="ECO:0000313" key="2">
    <source>
        <dbReference type="EMBL" id="KAK7231782.1"/>
    </source>
</evidence>
<feature type="region of interest" description="Disordered" evidence="1">
    <location>
        <begin position="1"/>
        <end position="50"/>
    </location>
</feature>